<keyword evidence="12" id="KW-0238">DNA-binding</keyword>
<dbReference type="Gene3D" id="1.20.1580.10">
    <property type="entry name" value="ABC transporter ATPase like domain"/>
    <property type="match status" value="2"/>
</dbReference>
<keyword evidence="9" id="KW-0862">Zinc</keyword>
<dbReference type="GO" id="GO:0006289">
    <property type="term" value="P:nucleotide-excision repair"/>
    <property type="evidence" value="ECO:0007669"/>
    <property type="project" value="InterPro"/>
</dbReference>
<dbReference type="InterPro" id="IPR027417">
    <property type="entry name" value="P-loop_NTPase"/>
</dbReference>
<dbReference type="GO" id="GO:0005524">
    <property type="term" value="F:ATP binding"/>
    <property type="evidence" value="ECO:0007669"/>
    <property type="project" value="UniProtKB-KW"/>
</dbReference>
<keyword evidence="3" id="KW-0479">Metal-binding</keyword>
<reference evidence="18" key="2">
    <citation type="journal article" date="2021" name="PeerJ">
        <title>Extensive microbial diversity within the chicken gut microbiome revealed by metagenomics and culture.</title>
        <authorList>
            <person name="Gilroy R."/>
            <person name="Ravi A."/>
            <person name="Getino M."/>
            <person name="Pursley I."/>
            <person name="Horton D.L."/>
            <person name="Alikhan N.F."/>
            <person name="Baker D."/>
            <person name="Gharbi K."/>
            <person name="Hall N."/>
            <person name="Watson M."/>
            <person name="Adriaenssens E.M."/>
            <person name="Foster-Nyarko E."/>
            <person name="Jarju S."/>
            <person name="Secka A."/>
            <person name="Antonio M."/>
            <person name="Oren A."/>
            <person name="Chaudhuri R.R."/>
            <person name="La Ragione R."/>
            <person name="Hildebrand F."/>
            <person name="Pallen M.J."/>
        </authorList>
    </citation>
    <scope>NUCLEOTIDE SEQUENCE</scope>
    <source>
        <strain evidence="18">20514</strain>
    </source>
</reference>
<evidence type="ECO:0000256" key="2">
    <source>
        <dbReference type="ARBA" id="ARBA00022490"/>
    </source>
</evidence>
<dbReference type="InterPro" id="IPR003439">
    <property type="entry name" value="ABC_transporter-like_ATP-bd"/>
</dbReference>
<evidence type="ECO:0000256" key="15">
    <source>
        <dbReference type="ARBA" id="ARBA00039316"/>
    </source>
</evidence>
<reference evidence="18" key="1">
    <citation type="submission" date="2020-10" db="EMBL/GenBank/DDBJ databases">
        <authorList>
            <person name="Gilroy R."/>
        </authorList>
    </citation>
    <scope>NUCLEOTIDE SEQUENCE</scope>
    <source>
        <strain evidence="18">20514</strain>
    </source>
</reference>
<keyword evidence="11" id="KW-0267">Excision nuclease</keyword>
<evidence type="ECO:0000256" key="14">
    <source>
        <dbReference type="ARBA" id="ARBA00038000"/>
    </source>
</evidence>
<dbReference type="InterPro" id="IPR041552">
    <property type="entry name" value="UvrA_DNA-bd"/>
</dbReference>
<evidence type="ECO:0000256" key="11">
    <source>
        <dbReference type="ARBA" id="ARBA00022881"/>
    </source>
</evidence>
<dbReference type="NCBIfam" id="TIGR00630">
    <property type="entry name" value="uvra"/>
    <property type="match status" value="1"/>
</dbReference>
<dbReference type="Gene3D" id="3.40.50.300">
    <property type="entry name" value="P-loop containing nucleotide triphosphate hydrolases"/>
    <property type="match status" value="2"/>
</dbReference>
<protein>
    <recommendedName>
        <fullName evidence="15">UvrABC system protein A</fullName>
    </recommendedName>
    <alternativeName>
        <fullName evidence="16">Excinuclease ABC subunit A</fullName>
    </alternativeName>
</protein>
<evidence type="ECO:0000313" key="19">
    <source>
        <dbReference type="Proteomes" id="UP000810252"/>
    </source>
</evidence>
<dbReference type="Gene3D" id="3.30.1490.20">
    <property type="entry name" value="ATP-grasp fold, A domain"/>
    <property type="match status" value="1"/>
</dbReference>
<sequence length="946" mass="105781">MSEEGNILIKGAKVNNLKNITVEIPRGKFIVITGISGSGKSSLAFDTLFAEGQRRFAESLSSYARQFLGRMVKPDVELIEGIPPAIAIEQKVNTRNPRSTVATSTEIYDYLRIIFARIGRTYSPVSGEEVKCHTANDVLEYIFSSGSRTVYILADLAWNTRTDKVELMLALKEEGYSRFYSPEGVVRIEEIMQKAADGDFPVDLYLLVDRLKLPEEGISSVPAAEREDLVTRLHSSVRTAFDKGKGTLYVKTDDDGLKQFVSRFEADGITFQEPDEYMFSFNSPLGACQTCGGLGQIIGISEDLVVPDKSKSIYDGAIACWRGEKMSWFKDLMVRNAYRYGLSVFEPYCNLSEKERDLVWNGHPADTEEDSIIGLNEFFRWVESNKYKIQYKYMLSRYSGRTVCRACGGSRLRKDALYVRVGGRNIHELLTMNVDELYCFFRDISLTEYEKSIVSKAVEEIMSRLQYIRDVGLSYLTLDRASNTLSGGESQRINLVTALGSSLVGSLYILDEPSIGLHPRDTDRLINVLKKLRDIGNTVVVVEHDEEIMRAADLLIDIGPKAGVYGGEIVFRGKLGPGITTADMDRSLTLQYLSGRRKRYVREKHTPVYSIKVEGAMEHNLKNIDVSFPLGVLTVVSGVSGSGKSSLVGDILYPAMFRHINHTGTVPGTFRQLSGNLDRITQVEYVDQNPIGKSSRSNAVTYLKVYDDIRKLLADQPYARMNGYTPSHFSFNMDGGRCPECQGEGFVKIEMQFMADVTMVCEACGGKRFKPDILEVRYKGRNIDDILNMSVEEAVEFFSSQPEPAVKKIAERLQPLVDVGLSYIKLGQSSSTLSGGESQRIKLAYFLSMNDSQPKSRDQHILFIFDEPTTGLHFYDVEKLLKSFDVLIGKGHSIIVVEHNPDVIKAADWVIDLGPDAGDRGGEVVFEGTPEQMIAEGRTYTAKYLQ</sequence>
<evidence type="ECO:0000256" key="8">
    <source>
        <dbReference type="ARBA" id="ARBA00022771"/>
    </source>
</evidence>
<dbReference type="Pfam" id="PF17760">
    <property type="entry name" value="UvrA_inter"/>
    <property type="match status" value="1"/>
</dbReference>
<keyword evidence="6" id="KW-0227">DNA damage</keyword>
<organism evidence="18 19">
    <name type="scientific">Candidatus Cryptobacteroides merdigallinarum</name>
    <dbReference type="NCBI Taxonomy" id="2840770"/>
    <lineage>
        <taxon>Bacteria</taxon>
        <taxon>Pseudomonadati</taxon>
        <taxon>Bacteroidota</taxon>
        <taxon>Bacteroidia</taxon>
        <taxon>Bacteroidales</taxon>
        <taxon>Candidatus Cryptobacteroides</taxon>
    </lineage>
</organism>
<comment type="similarity">
    <text evidence="14">Belongs to the ABC transporter superfamily. UvrA family.</text>
</comment>
<accession>A0A9D9EIG3</accession>
<dbReference type="InterPro" id="IPR013815">
    <property type="entry name" value="ATP_grasp_subdomain_1"/>
</dbReference>
<dbReference type="SUPFAM" id="SSF52540">
    <property type="entry name" value="P-loop containing nucleoside triphosphate hydrolases"/>
    <property type="match status" value="2"/>
</dbReference>
<evidence type="ECO:0000256" key="5">
    <source>
        <dbReference type="ARBA" id="ARBA00022741"/>
    </source>
</evidence>
<dbReference type="InterPro" id="IPR004602">
    <property type="entry name" value="UvrA"/>
</dbReference>
<dbReference type="GO" id="GO:0003677">
    <property type="term" value="F:DNA binding"/>
    <property type="evidence" value="ECO:0007669"/>
    <property type="project" value="UniProtKB-KW"/>
</dbReference>
<dbReference type="AlphaFoldDB" id="A0A9D9EIG3"/>
<dbReference type="Gene3D" id="1.10.8.280">
    <property type="entry name" value="ABC transporter ATPase domain-like"/>
    <property type="match status" value="1"/>
</dbReference>
<dbReference type="PANTHER" id="PTHR43152">
    <property type="entry name" value="UVRABC SYSTEM PROTEIN A"/>
    <property type="match status" value="1"/>
</dbReference>
<comment type="subcellular location">
    <subcellularLocation>
        <location evidence="1">Cytoplasm</location>
    </subcellularLocation>
</comment>
<dbReference type="PROSITE" id="PS00211">
    <property type="entry name" value="ABC_TRANSPORTER_1"/>
    <property type="match status" value="1"/>
</dbReference>
<evidence type="ECO:0000256" key="12">
    <source>
        <dbReference type="ARBA" id="ARBA00023125"/>
    </source>
</evidence>
<evidence type="ECO:0000256" key="6">
    <source>
        <dbReference type="ARBA" id="ARBA00022763"/>
    </source>
</evidence>
<dbReference type="EMBL" id="JADIMQ010000070">
    <property type="protein sequence ID" value="MBO8448572.1"/>
    <property type="molecule type" value="Genomic_DNA"/>
</dbReference>
<dbReference type="PROSITE" id="PS50893">
    <property type="entry name" value="ABC_TRANSPORTER_2"/>
    <property type="match status" value="2"/>
</dbReference>
<evidence type="ECO:0000256" key="13">
    <source>
        <dbReference type="ARBA" id="ARBA00023204"/>
    </source>
</evidence>
<dbReference type="GO" id="GO:0008270">
    <property type="term" value="F:zinc ion binding"/>
    <property type="evidence" value="ECO:0007669"/>
    <property type="project" value="UniProtKB-KW"/>
</dbReference>
<evidence type="ECO:0000256" key="7">
    <source>
        <dbReference type="ARBA" id="ARBA00022769"/>
    </source>
</evidence>
<keyword evidence="4" id="KW-0677">Repeat</keyword>
<evidence type="ECO:0000256" key="4">
    <source>
        <dbReference type="ARBA" id="ARBA00022737"/>
    </source>
</evidence>
<proteinExistence type="inferred from homology"/>
<feature type="domain" description="ABC transporter" evidence="17">
    <location>
        <begin position="601"/>
        <end position="946"/>
    </location>
</feature>
<dbReference type="PANTHER" id="PTHR43152:SF3">
    <property type="entry name" value="UVRABC SYSTEM PROTEIN A"/>
    <property type="match status" value="1"/>
</dbReference>
<evidence type="ECO:0000256" key="3">
    <source>
        <dbReference type="ARBA" id="ARBA00022723"/>
    </source>
</evidence>
<comment type="caution">
    <text evidence="18">The sequence shown here is derived from an EMBL/GenBank/DDBJ whole genome shotgun (WGS) entry which is preliminary data.</text>
</comment>
<evidence type="ECO:0000256" key="16">
    <source>
        <dbReference type="ARBA" id="ARBA00042156"/>
    </source>
</evidence>
<evidence type="ECO:0000256" key="10">
    <source>
        <dbReference type="ARBA" id="ARBA00022840"/>
    </source>
</evidence>
<keyword evidence="13" id="KW-0234">DNA repair</keyword>
<evidence type="ECO:0000256" key="9">
    <source>
        <dbReference type="ARBA" id="ARBA00022833"/>
    </source>
</evidence>
<keyword evidence="5" id="KW-0547">Nucleotide-binding</keyword>
<dbReference type="Proteomes" id="UP000810252">
    <property type="component" value="Unassembled WGS sequence"/>
</dbReference>
<feature type="domain" description="ABC transporter" evidence="17">
    <location>
        <begin position="250"/>
        <end position="591"/>
    </location>
</feature>
<dbReference type="GO" id="GO:0005737">
    <property type="term" value="C:cytoplasm"/>
    <property type="evidence" value="ECO:0007669"/>
    <property type="project" value="UniProtKB-SubCell"/>
</dbReference>
<gene>
    <name evidence="18" type="primary">uvrA</name>
    <name evidence="18" type="ORF">IAC29_04800</name>
</gene>
<dbReference type="InterPro" id="IPR017871">
    <property type="entry name" value="ABC_transporter-like_CS"/>
</dbReference>
<evidence type="ECO:0000259" key="17">
    <source>
        <dbReference type="PROSITE" id="PS50893"/>
    </source>
</evidence>
<name>A0A9D9EIG3_9BACT</name>
<keyword evidence="8" id="KW-0863">Zinc-finger</keyword>
<evidence type="ECO:0000313" key="18">
    <source>
        <dbReference type="EMBL" id="MBO8448572.1"/>
    </source>
</evidence>
<dbReference type="Pfam" id="PF17755">
    <property type="entry name" value="UvrA_DNA-bind"/>
    <property type="match status" value="1"/>
</dbReference>
<keyword evidence="7" id="KW-0228">DNA excision</keyword>
<dbReference type="InterPro" id="IPR041102">
    <property type="entry name" value="UvrA_inter"/>
</dbReference>
<keyword evidence="10" id="KW-0067">ATP-binding</keyword>
<dbReference type="GO" id="GO:0016887">
    <property type="term" value="F:ATP hydrolysis activity"/>
    <property type="evidence" value="ECO:0007669"/>
    <property type="project" value="InterPro"/>
</dbReference>
<keyword evidence="2" id="KW-0963">Cytoplasm</keyword>
<dbReference type="GO" id="GO:0009380">
    <property type="term" value="C:excinuclease repair complex"/>
    <property type="evidence" value="ECO:0007669"/>
    <property type="project" value="InterPro"/>
</dbReference>
<dbReference type="GO" id="GO:0004518">
    <property type="term" value="F:nuclease activity"/>
    <property type="evidence" value="ECO:0007669"/>
    <property type="project" value="UniProtKB-KW"/>
</dbReference>
<evidence type="ECO:0000256" key="1">
    <source>
        <dbReference type="ARBA" id="ARBA00004496"/>
    </source>
</evidence>